<gene>
    <name evidence="2" type="ORF">A11Q_973</name>
</gene>
<name>M4VPX1_9BACT</name>
<dbReference type="InterPro" id="IPR011990">
    <property type="entry name" value="TPR-like_helical_dom_sf"/>
</dbReference>
<dbReference type="KEGG" id="bex:A11Q_973"/>
<sequence length="127" mass="14533">MLRQKIKLFVIFSILSSTAFSAVNEDTKLLEELTGKKHVTKQDILAKRSAAQSPAQLILRQAREASIQRQYRQALEHYDRVIRHYANTQEVVQAYKGKADLYTEMGLESPAQLNRQLADKAGQKFIK</sequence>
<protein>
    <submittedName>
        <fullName evidence="2">Uncharacterized protein</fullName>
    </submittedName>
</protein>
<feature type="chain" id="PRO_5004060413" evidence="1">
    <location>
        <begin position="23"/>
        <end position="127"/>
    </location>
</feature>
<evidence type="ECO:0000313" key="2">
    <source>
        <dbReference type="EMBL" id="AGH95189.1"/>
    </source>
</evidence>
<dbReference type="STRING" id="1184267.A11Q_973"/>
<keyword evidence="3" id="KW-1185">Reference proteome</keyword>
<dbReference type="RefSeq" id="WP_015469679.1">
    <property type="nucleotide sequence ID" value="NC_020813.1"/>
</dbReference>
<dbReference type="EMBL" id="CP003537">
    <property type="protein sequence ID" value="AGH95189.1"/>
    <property type="molecule type" value="Genomic_DNA"/>
</dbReference>
<dbReference type="HOGENOM" id="CLU_1966248_0_0_7"/>
<evidence type="ECO:0000313" key="3">
    <source>
        <dbReference type="Proteomes" id="UP000012040"/>
    </source>
</evidence>
<accession>M4VPX1</accession>
<dbReference type="AlphaFoldDB" id="M4VPX1"/>
<proteinExistence type="predicted"/>
<feature type="signal peptide" evidence="1">
    <location>
        <begin position="1"/>
        <end position="22"/>
    </location>
</feature>
<keyword evidence="1" id="KW-0732">Signal</keyword>
<reference evidence="2 3" key="1">
    <citation type="journal article" date="2013" name="ISME J.">
        <title>By their genes ye shall know them: genomic signatures of predatory bacteria.</title>
        <authorList>
            <person name="Pasternak Z."/>
            <person name="Pietrokovski S."/>
            <person name="Rotem O."/>
            <person name="Gophna U."/>
            <person name="Lurie-Weinberger M.N."/>
            <person name="Jurkevitch E."/>
        </authorList>
    </citation>
    <scope>NUCLEOTIDE SEQUENCE [LARGE SCALE GENOMIC DNA]</scope>
    <source>
        <strain evidence="2 3">JSS</strain>
    </source>
</reference>
<dbReference type="Proteomes" id="UP000012040">
    <property type="component" value="Chromosome"/>
</dbReference>
<dbReference type="Gene3D" id="1.25.40.10">
    <property type="entry name" value="Tetratricopeptide repeat domain"/>
    <property type="match status" value="1"/>
</dbReference>
<organism evidence="2 3">
    <name type="scientific">Pseudobdellovibrio exovorus JSS</name>
    <dbReference type="NCBI Taxonomy" id="1184267"/>
    <lineage>
        <taxon>Bacteria</taxon>
        <taxon>Pseudomonadati</taxon>
        <taxon>Bdellovibrionota</taxon>
        <taxon>Bdellovibrionia</taxon>
        <taxon>Bdellovibrionales</taxon>
        <taxon>Pseudobdellovibrionaceae</taxon>
        <taxon>Pseudobdellovibrio</taxon>
    </lineage>
</organism>
<dbReference type="PATRIC" id="fig|1184267.3.peg.988"/>
<evidence type="ECO:0000256" key="1">
    <source>
        <dbReference type="SAM" id="SignalP"/>
    </source>
</evidence>